<gene>
    <name evidence="2" type="ORF">KIL84_016369</name>
</gene>
<organism evidence="2 3">
    <name type="scientific">Mauremys mutica</name>
    <name type="common">yellowpond turtle</name>
    <dbReference type="NCBI Taxonomy" id="74926"/>
    <lineage>
        <taxon>Eukaryota</taxon>
        <taxon>Metazoa</taxon>
        <taxon>Chordata</taxon>
        <taxon>Craniata</taxon>
        <taxon>Vertebrata</taxon>
        <taxon>Euteleostomi</taxon>
        <taxon>Archelosauria</taxon>
        <taxon>Testudinata</taxon>
        <taxon>Testudines</taxon>
        <taxon>Cryptodira</taxon>
        <taxon>Durocryptodira</taxon>
        <taxon>Testudinoidea</taxon>
        <taxon>Geoemydidae</taxon>
        <taxon>Geoemydinae</taxon>
        <taxon>Mauremys</taxon>
    </lineage>
</organism>
<comment type="caution">
    <text evidence="2">The sequence shown here is derived from an EMBL/GenBank/DDBJ whole genome shotgun (WGS) entry which is preliminary data.</text>
</comment>
<keyword evidence="3" id="KW-1185">Reference proteome</keyword>
<sequence>MLRDQLLPPPAGPRIEAHKGSIKPPLRSSGTWLDLGIGTKSEIRYIFRLSAFVLDLSARYCNLKLSVKMIGIRSRALHNLVQTPQITQQNNRYDFLHYLI</sequence>
<accession>A0A9D4AXP5</accession>
<name>A0A9D4AXP5_9SAUR</name>
<protein>
    <submittedName>
        <fullName evidence="2">Uncharacterized protein</fullName>
    </submittedName>
</protein>
<dbReference type="Proteomes" id="UP000827986">
    <property type="component" value="Unassembled WGS sequence"/>
</dbReference>
<reference evidence="2" key="1">
    <citation type="submission" date="2021-09" db="EMBL/GenBank/DDBJ databases">
        <title>The genome of Mauremys mutica provides insights into the evolution of semi-aquatic lifestyle.</title>
        <authorList>
            <person name="Gong S."/>
            <person name="Gao Y."/>
        </authorList>
    </citation>
    <scope>NUCLEOTIDE SEQUENCE</scope>
    <source>
        <strain evidence="2">MM-2020</strain>
        <tissue evidence="2">Muscle</tissue>
    </source>
</reference>
<evidence type="ECO:0000313" key="2">
    <source>
        <dbReference type="EMBL" id="KAH1172530.1"/>
    </source>
</evidence>
<evidence type="ECO:0000256" key="1">
    <source>
        <dbReference type="SAM" id="MobiDB-lite"/>
    </source>
</evidence>
<dbReference type="EMBL" id="JAHDVG010000482">
    <property type="protein sequence ID" value="KAH1172530.1"/>
    <property type="molecule type" value="Genomic_DNA"/>
</dbReference>
<dbReference type="AlphaFoldDB" id="A0A9D4AXP5"/>
<proteinExistence type="predicted"/>
<evidence type="ECO:0000313" key="3">
    <source>
        <dbReference type="Proteomes" id="UP000827986"/>
    </source>
</evidence>
<feature type="region of interest" description="Disordered" evidence="1">
    <location>
        <begin position="1"/>
        <end position="22"/>
    </location>
</feature>